<dbReference type="EMBL" id="JAPWTK010000474">
    <property type="protein sequence ID" value="KAJ8939670.1"/>
    <property type="molecule type" value="Genomic_DNA"/>
</dbReference>
<dbReference type="AlphaFoldDB" id="A0AAV8XLG4"/>
<proteinExistence type="predicted"/>
<evidence type="ECO:0000313" key="2">
    <source>
        <dbReference type="Proteomes" id="UP001162162"/>
    </source>
</evidence>
<protein>
    <submittedName>
        <fullName evidence="1">Uncharacterized protein</fullName>
    </submittedName>
</protein>
<accession>A0AAV8XLG4</accession>
<name>A0AAV8XLG4_9CUCU</name>
<gene>
    <name evidence="1" type="ORF">NQ318_016614</name>
</gene>
<sequence length="80" mass="9050">MYTVPSRSKKIPFQKNVPNGTTHHKISYAVLQMFWKEKDFVQVAITVTELLRFHMPRSPLHSSSVSTVILVKSADPGGRP</sequence>
<evidence type="ECO:0000313" key="1">
    <source>
        <dbReference type="EMBL" id="KAJ8939670.1"/>
    </source>
</evidence>
<dbReference type="Proteomes" id="UP001162162">
    <property type="component" value="Unassembled WGS sequence"/>
</dbReference>
<keyword evidence="2" id="KW-1185">Reference proteome</keyword>
<comment type="caution">
    <text evidence="1">The sequence shown here is derived from an EMBL/GenBank/DDBJ whole genome shotgun (WGS) entry which is preliminary data.</text>
</comment>
<organism evidence="1 2">
    <name type="scientific">Aromia moschata</name>
    <dbReference type="NCBI Taxonomy" id="1265417"/>
    <lineage>
        <taxon>Eukaryota</taxon>
        <taxon>Metazoa</taxon>
        <taxon>Ecdysozoa</taxon>
        <taxon>Arthropoda</taxon>
        <taxon>Hexapoda</taxon>
        <taxon>Insecta</taxon>
        <taxon>Pterygota</taxon>
        <taxon>Neoptera</taxon>
        <taxon>Endopterygota</taxon>
        <taxon>Coleoptera</taxon>
        <taxon>Polyphaga</taxon>
        <taxon>Cucujiformia</taxon>
        <taxon>Chrysomeloidea</taxon>
        <taxon>Cerambycidae</taxon>
        <taxon>Cerambycinae</taxon>
        <taxon>Callichromatini</taxon>
        <taxon>Aromia</taxon>
    </lineage>
</organism>
<reference evidence="1" key="1">
    <citation type="journal article" date="2023" name="Insect Mol. Biol.">
        <title>Genome sequencing provides insights into the evolution of gene families encoding plant cell wall-degrading enzymes in longhorned beetles.</title>
        <authorList>
            <person name="Shin N.R."/>
            <person name="Okamura Y."/>
            <person name="Kirsch R."/>
            <person name="Pauchet Y."/>
        </authorList>
    </citation>
    <scope>NUCLEOTIDE SEQUENCE</scope>
    <source>
        <strain evidence="1">AMC_N1</strain>
    </source>
</reference>